<protein>
    <submittedName>
        <fullName evidence="2">Uncharacterized protein</fullName>
    </submittedName>
</protein>
<gene>
    <name evidence="2" type="ORF">DVH24_020286</name>
</gene>
<reference evidence="2 3" key="1">
    <citation type="submission" date="2018-10" db="EMBL/GenBank/DDBJ databases">
        <title>A high-quality apple genome assembly.</title>
        <authorList>
            <person name="Hu J."/>
        </authorList>
    </citation>
    <scope>NUCLEOTIDE SEQUENCE [LARGE SCALE GENOMIC DNA]</scope>
    <source>
        <strain evidence="3">cv. HFTH1</strain>
        <tissue evidence="2">Young leaf</tissue>
    </source>
</reference>
<evidence type="ECO:0000313" key="3">
    <source>
        <dbReference type="Proteomes" id="UP000290289"/>
    </source>
</evidence>
<keyword evidence="3" id="KW-1185">Reference proteome</keyword>
<proteinExistence type="predicted"/>
<dbReference type="EMBL" id="RDQH01000334">
    <property type="protein sequence ID" value="RXH91263.1"/>
    <property type="molecule type" value="Genomic_DNA"/>
</dbReference>
<accession>A0A498JBT1</accession>
<sequence length="103" mass="11791">MDQEKIVTIFTAIDFSGNNFLRTNTCRYRRIQIIVKSHHHRVTFEISSLSNIDLSLKQHERTPFPCILEPLKQSLGWQDPNRHSVSTSPKSSLGRKIPGGKTC</sequence>
<evidence type="ECO:0000313" key="2">
    <source>
        <dbReference type="EMBL" id="RXH91263.1"/>
    </source>
</evidence>
<feature type="region of interest" description="Disordered" evidence="1">
    <location>
        <begin position="76"/>
        <end position="103"/>
    </location>
</feature>
<dbReference type="AlphaFoldDB" id="A0A498JBT1"/>
<name>A0A498JBT1_MALDO</name>
<organism evidence="2 3">
    <name type="scientific">Malus domestica</name>
    <name type="common">Apple</name>
    <name type="synonym">Pyrus malus</name>
    <dbReference type="NCBI Taxonomy" id="3750"/>
    <lineage>
        <taxon>Eukaryota</taxon>
        <taxon>Viridiplantae</taxon>
        <taxon>Streptophyta</taxon>
        <taxon>Embryophyta</taxon>
        <taxon>Tracheophyta</taxon>
        <taxon>Spermatophyta</taxon>
        <taxon>Magnoliopsida</taxon>
        <taxon>eudicotyledons</taxon>
        <taxon>Gunneridae</taxon>
        <taxon>Pentapetalae</taxon>
        <taxon>rosids</taxon>
        <taxon>fabids</taxon>
        <taxon>Rosales</taxon>
        <taxon>Rosaceae</taxon>
        <taxon>Amygdaloideae</taxon>
        <taxon>Maleae</taxon>
        <taxon>Malus</taxon>
    </lineage>
</organism>
<evidence type="ECO:0000256" key="1">
    <source>
        <dbReference type="SAM" id="MobiDB-lite"/>
    </source>
</evidence>
<comment type="caution">
    <text evidence="2">The sequence shown here is derived from an EMBL/GenBank/DDBJ whole genome shotgun (WGS) entry which is preliminary data.</text>
</comment>
<dbReference type="Proteomes" id="UP000290289">
    <property type="component" value="Chromosome 8"/>
</dbReference>